<reference evidence="8 9" key="2">
    <citation type="journal article" date="2013" name="Genome Announc.">
        <title>Complete genome sequence of Simiduia agarivorans SA1(T), a marine bacterium able to degrade a variety of polysaccharides.</title>
        <authorList>
            <person name="Lin S.Y."/>
            <person name="Shieh W.Y."/>
            <person name="Chen J.S."/>
            <person name="Tang S.L."/>
        </authorList>
    </citation>
    <scope>NUCLEOTIDE SEQUENCE [LARGE SCALE GENOMIC DNA]</scope>
    <source>
        <strain evidence="9">DSM 21679 / JCM 13881 / BCRC 17597 / SA1</strain>
        <strain evidence="8">SA1</strain>
    </source>
</reference>
<comment type="similarity">
    <text evidence="2">Belongs to the N-acetylmuramoyl-L-alanine amidase 2 family.</text>
</comment>
<dbReference type="RefSeq" id="WP_015046895.1">
    <property type="nucleotide sequence ID" value="NC_018868.3"/>
</dbReference>
<dbReference type="PANTHER" id="PTHR30417">
    <property type="entry name" value="N-ACETYLMURAMOYL-L-ALANINE AMIDASE AMID"/>
    <property type="match status" value="1"/>
</dbReference>
<dbReference type="CDD" id="cd06583">
    <property type="entry name" value="PGRP"/>
    <property type="match status" value="1"/>
</dbReference>
<dbReference type="STRING" id="1117647.M5M_07655"/>
<dbReference type="Pfam" id="PF01510">
    <property type="entry name" value="Amidase_2"/>
    <property type="match status" value="1"/>
</dbReference>
<dbReference type="Proteomes" id="UP000000466">
    <property type="component" value="Chromosome"/>
</dbReference>
<evidence type="ECO:0000259" key="6">
    <source>
        <dbReference type="SMART" id="SM00644"/>
    </source>
</evidence>
<accession>I3WB89</accession>
<gene>
    <name evidence="7" type="primary">amiD2</name>
    <name evidence="8" type="ordered locus">M5M_07655</name>
</gene>
<comment type="catalytic activity">
    <reaction evidence="1">
        <text>Hydrolyzes the link between N-acetylmuramoyl residues and L-amino acid residues in certain cell-wall glycopeptides.</text>
        <dbReference type="EC" id="3.5.1.28"/>
    </reaction>
</comment>
<dbReference type="KEGG" id="saga:M5M_07655"/>
<dbReference type="InterPro" id="IPR002502">
    <property type="entry name" value="Amidase_domain"/>
</dbReference>
<dbReference type="AlphaFoldDB" id="I3WB89"/>
<dbReference type="OrthoDB" id="9794842at2"/>
<evidence type="ECO:0000313" key="8">
    <source>
        <dbReference type="EMBL" id="AFU98722.1"/>
    </source>
</evidence>
<dbReference type="HOGENOM" id="CLU_049290_2_0_6"/>
<sequence length="318" mass="35961">MLRPTLWLAALCLCACQTSPYSLEHHPSENTNDRVRFLVLHYTAINFDRSLRALTLPSGSPVSSHYLVPESNDPSYPHADLRVYKLVDENKRAWHAGPSAWEDREALNDQSIGIEIVNLAHCHPPMETGTDSLCFFPDFDPVQMQLVAGLAKDILVRYPDITPTRVVGHGDIQPFRKNDPGPRFPWQWLAAQGIGAWPDDDKVLAHYRALEAAPAPVLNEWVNKPDPENPTPLPEPTPDERQFAHWLAAYGYGIKPCEANLYEIQRYTRAFQYHFRQHKADGLSDLHTRALLLGLLEEYWPEVDLSGMDQNAPAACPD</sequence>
<evidence type="ECO:0000313" key="7">
    <source>
        <dbReference type="EMBL" id="AFK93843.1"/>
    </source>
</evidence>
<dbReference type="PANTHER" id="PTHR30417:SF1">
    <property type="entry name" value="N-ACETYLMURAMOYL-L-ALANINE AMIDASE AMID"/>
    <property type="match status" value="1"/>
</dbReference>
<dbReference type="InterPro" id="IPR036365">
    <property type="entry name" value="PGBD-like_sf"/>
</dbReference>
<dbReference type="GO" id="GO:0008745">
    <property type="term" value="F:N-acetylmuramoyl-L-alanine amidase activity"/>
    <property type="evidence" value="ECO:0007669"/>
    <property type="project" value="UniProtKB-EC"/>
</dbReference>
<evidence type="ECO:0000256" key="1">
    <source>
        <dbReference type="ARBA" id="ARBA00001561"/>
    </source>
</evidence>
<dbReference type="GO" id="GO:0009254">
    <property type="term" value="P:peptidoglycan turnover"/>
    <property type="evidence" value="ECO:0007669"/>
    <property type="project" value="TreeGrafter"/>
</dbReference>
<feature type="domain" description="N-acetylmuramoyl-L-alanine amidase" evidence="6">
    <location>
        <begin position="26"/>
        <end position="181"/>
    </location>
</feature>
<dbReference type="SUPFAM" id="SSF47090">
    <property type="entry name" value="PGBD-like"/>
    <property type="match status" value="1"/>
</dbReference>
<dbReference type="GO" id="GO:0009253">
    <property type="term" value="P:peptidoglycan catabolic process"/>
    <property type="evidence" value="ECO:0007669"/>
    <property type="project" value="InterPro"/>
</dbReference>
<organism evidence="7">
    <name type="scientific">Simiduia agarivorans (strain DSM 21679 / JCM 13881 / BCRC 17597 / SA1)</name>
    <dbReference type="NCBI Taxonomy" id="1117647"/>
    <lineage>
        <taxon>Bacteria</taxon>
        <taxon>Pseudomonadati</taxon>
        <taxon>Pseudomonadota</taxon>
        <taxon>Gammaproteobacteria</taxon>
        <taxon>Cellvibrionales</taxon>
        <taxon>Cellvibrionaceae</taxon>
        <taxon>Simiduia</taxon>
    </lineage>
</organism>
<dbReference type="InterPro" id="IPR051206">
    <property type="entry name" value="NAMLAA_amidase_2"/>
</dbReference>
<evidence type="ECO:0000256" key="5">
    <source>
        <dbReference type="ARBA" id="ARBA00023316"/>
    </source>
</evidence>
<proteinExistence type="inferred from homology"/>
<dbReference type="InterPro" id="IPR036366">
    <property type="entry name" value="PGBDSf"/>
</dbReference>
<reference evidence="7" key="1">
    <citation type="submission" date="2012-03" db="EMBL/GenBank/DDBJ databases">
        <title>Cell division relative genes in Simiduia agarivorans SA1.</title>
        <authorList>
            <person name="Lin S.Y."/>
            <person name="Shieh W.Y."/>
            <person name="Tang S.-L."/>
        </authorList>
    </citation>
    <scope>NUCLEOTIDE SEQUENCE</scope>
    <source>
        <strain evidence="7">SA1</strain>
    </source>
</reference>
<dbReference type="GO" id="GO:0071555">
    <property type="term" value="P:cell wall organization"/>
    <property type="evidence" value="ECO:0007669"/>
    <property type="project" value="UniProtKB-KW"/>
</dbReference>
<dbReference type="FunFam" id="3.40.80.10:FF:000003">
    <property type="entry name" value="N-acetylmuramoyl-L-alanine amidase"/>
    <property type="match status" value="1"/>
</dbReference>
<evidence type="ECO:0000256" key="4">
    <source>
        <dbReference type="ARBA" id="ARBA00022801"/>
    </source>
</evidence>
<dbReference type="EMBL" id="CP003746">
    <property type="protein sequence ID" value="AFU98722.1"/>
    <property type="molecule type" value="Genomic_DNA"/>
</dbReference>
<keyword evidence="4" id="KW-0378">Hydrolase</keyword>
<dbReference type="SMART" id="SM00644">
    <property type="entry name" value="Ami_2"/>
    <property type="match status" value="1"/>
</dbReference>
<dbReference type="eggNOG" id="COG3023">
    <property type="taxonomic scope" value="Bacteria"/>
</dbReference>
<name>I3WB89_SIMAS</name>
<dbReference type="Gene3D" id="3.40.80.10">
    <property type="entry name" value="Peptidoglycan recognition protein-like"/>
    <property type="match status" value="1"/>
</dbReference>
<dbReference type="EC" id="3.5.1.28" evidence="3"/>
<dbReference type="EMBL" id="JQ774476">
    <property type="protein sequence ID" value="AFK93843.1"/>
    <property type="molecule type" value="Genomic_DNA"/>
</dbReference>
<protein>
    <recommendedName>
        <fullName evidence="3">N-acetylmuramoyl-L-alanine amidase</fullName>
        <ecNumber evidence="3">3.5.1.28</ecNumber>
    </recommendedName>
</protein>
<evidence type="ECO:0000313" key="9">
    <source>
        <dbReference type="Proteomes" id="UP000000466"/>
    </source>
</evidence>
<evidence type="ECO:0000256" key="2">
    <source>
        <dbReference type="ARBA" id="ARBA00007553"/>
    </source>
</evidence>
<dbReference type="InterPro" id="IPR036505">
    <property type="entry name" value="Amidase/PGRP_sf"/>
</dbReference>
<dbReference type="Gene3D" id="1.10.101.10">
    <property type="entry name" value="PGBD-like superfamily/PGBD"/>
    <property type="match status" value="1"/>
</dbReference>
<dbReference type="SUPFAM" id="SSF55846">
    <property type="entry name" value="N-acetylmuramoyl-L-alanine amidase-like"/>
    <property type="match status" value="1"/>
</dbReference>
<keyword evidence="5" id="KW-0961">Cell wall biogenesis/degradation</keyword>
<dbReference type="GO" id="GO:0019867">
    <property type="term" value="C:outer membrane"/>
    <property type="evidence" value="ECO:0007669"/>
    <property type="project" value="TreeGrafter"/>
</dbReference>
<evidence type="ECO:0000256" key="3">
    <source>
        <dbReference type="ARBA" id="ARBA00011901"/>
    </source>
</evidence>
<keyword evidence="9" id="KW-1185">Reference proteome</keyword>